<protein>
    <recommendedName>
        <fullName evidence="2">Zinc finger protein ZFPM1/2 PR domain-containing protein</fullName>
    </recommendedName>
</protein>
<evidence type="ECO:0000256" key="1">
    <source>
        <dbReference type="SAM" id="MobiDB-lite"/>
    </source>
</evidence>
<dbReference type="GeneTree" id="ENSGT01150000288553"/>
<evidence type="ECO:0000259" key="2">
    <source>
        <dbReference type="Pfam" id="PF21182"/>
    </source>
</evidence>
<reference evidence="3 4" key="1">
    <citation type="journal article" date="2012" name="Nature">
        <title>The genomic landscape of species divergence in Ficedula flycatchers.</title>
        <authorList>
            <person name="Ellegren H."/>
            <person name="Smeds L."/>
            <person name="Burri R."/>
            <person name="Olason P.I."/>
            <person name="Backstrom N."/>
            <person name="Kawakami T."/>
            <person name="Kunstner A."/>
            <person name="Makinen H."/>
            <person name="Nadachowska-Brzyska K."/>
            <person name="Qvarnstrom A."/>
            <person name="Uebbing S."/>
            <person name="Wolf J.B."/>
        </authorList>
    </citation>
    <scope>NUCLEOTIDE SEQUENCE [LARGE SCALE GENOMIC DNA]</scope>
</reference>
<feature type="region of interest" description="Disordered" evidence="1">
    <location>
        <begin position="1"/>
        <end position="60"/>
    </location>
</feature>
<dbReference type="AlphaFoldDB" id="A0A803V571"/>
<dbReference type="Pfam" id="PF21182">
    <property type="entry name" value="FOG1-like_PR"/>
    <property type="match status" value="1"/>
</dbReference>
<sequence length="107" mass="11222">MGNAPSSAVPGLDPPGCAGTPGKGMEPWGRGWIPPGTPGRGWIPPETPWKGMDPPWGTQQLRTRRSLPEGFSWGPFQGSIHSEPASPGRVWLPISCLAPCVQTPGTG</sequence>
<accession>A0A803V571</accession>
<organism evidence="3 4">
    <name type="scientific">Ficedula albicollis</name>
    <name type="common">Collared flycatcher</name>
    <name type="synonym">Muscicapa albicollis</name>
    <dbReference type="NCBI Taxonomy" id="59894"/>
    <lineage>
        <taxon>Eukaryota</taxon>
        <taxon>Metazoa</taxon>
        <taxon>Chordata</taxon>
        <taxon>Craniata</taxon>
        <taxon>Vertebrata</taxon>
        <taxon>Euteleostomi</taxon>
        <taxon>Archelosauria</taxon>
        <taxon>Archosauria</taxon>
        <taxon>Dinosauria</taxon>
        <taxon>Saurischia</taxon>
        <taxon>Theropoda</taxon>
        <taxon>Coelurosauria</taxon>
        <taxon>Aves</taxon>
        <taxon>Neognathae</taxon>
        <taxon>Neoaves</taxon>
        <taxon>Telluraves</taxon>
        <taxon>Australaves</taxon>
        <taxon>Passeriformes</taxon>
        <taxon>Muscicapidae</taxon>
        <taxon>Ficedula</taxon>
    </lineage>
</organism>
<dbReference type="InterPro" id="IPR049361">
    <property type="entry name" value="ZFPM1/2_PR"/>
</dbReference>
<reference evidence="3" key="2">
    <citation type="submission" date="2025-08" db="UniProtKB">
        <authorList>
            <consortium name="Ensembl"/>
        </authorList>
    </citation>
    <scope>IDENTIFICATION</scope>
</reference>
<dbReference type="Proteomes" id="UP000016665">
    <property type="component" value="Chromosome 11"/>
</dbReference>
<name>A0A803V571_FICAL</name>
<evidence type="ECO:0000313" key="4">
    <source>
        <dbReference type="Proteomes" id="UP000016665"/>
    </source>
</evidence>
<reference evidence="3" key="3">
    <citation type="submission" date="2025-09" db="UniProtKB">
        <authorList>
            <consortium name="Ensembl"/>
        </authorList>
    </citation>
    <scope>IDENTIFICATION</scope>
</reference>
<evidence type="ECO:0000313" key="3">
    <source>
        <dbReference type="Ensembl" id="ENSFALP00000017877.1"/>
    </source>
</evidence>
<dbReference type="Ensembl" id="ENSFALT00000041849.1">
    <property type="protein sequence ID" value="ENSFALP00000017877.1"/>
    <property type="gene ID" value="ENSFALG00000027460.1"/>
</dbReference>
<proteinExistence type="predicted"/>
<keyword evidence="4" id="KW-1185">Reference proteome</keyword>
<feature type="domain" description="Zinc finger protein ZFPM1/2 PR" evidence="2">
    <location>
        <begin position="57"/>
        <end position="89"/>
    </location>
</feature>